<organism evidence="1 2">
    <name type="scientific">Kribbella solani</name>
    <dbReference type="NCBI Taxonomy" id="236067"/>
    <lineage>
        <taxon>Bacteria</taxon>
        <taxon>Bacillati</taxon>
        <taxon>Actinomycetota</taxon>
        <taxon>Actinomycetes</taxon>
        <taxon>Propionibacteriales</taxon>
        <taxon>Kribbellaceae</taxon>
        <taxon>Kribbella</taxon>
    </lineage>
</organism>
<name>A0A841DMJ4_9ACTN</name>
<dbReference type="RefSeq" id="WP_184835999.1">
    <property type="nucleotide sequence ID" value="NZ_BAAAVN010000007.1"/>
</dbReference>
<reference evidence="1 2" key="1">
    <citation type="submission" date="2020-08" db="EMBL/GenBank/DDBJ databases">
        <title>Sequencing the genomes of 1000 actinobacteria strains.</title>
        <authorList>
            <person name="Klenk H.-P."/>
        </authorList>
    </citation>
    <scope>NUCLEOTIDE SEQUENCE [LARGE SCALE GENOMIC DNA]</scope>
    <source>
        <strain evidence="1 2">DSM 17294</strain>
    </source>
</reference>
<evidence type="ECO:0000313" key="2">
    <source>
        <dbReference type="Proteomes" id="UP000558997"/>
    </source>
</evidence>
<accession>A0A841DMJ4</accession>
<evidence type="ECO:0000313" key="1">
    <source>
        <dbReference type="EMBL" id="MBB5980344.1"/>
    </source>
</evidence>
<protein>
    <submittedName>
        <fullName evidence="1">Uncharacterized protein</fullName>
    </submittedName>
</protein>
<sequence>MEQEAQGTRPWPVLRSAQEIECDGWNPSTGRSCVLGYHRGCHRDADGVEWLDR</sequence>
<keyword evidence="2" id="KW-1185">Reference proteome</keyword>
<dbReference type="Proteomes" id="UP000558997">
    <property type="component" value="Unassembled WGS sequence"/>
</dbReference>
<dbReference type="EMBL" id="JACHNF010000001">
    <property type="protein sequence ID" value="MBB5980344.1"/>
    <property type="molecule type" value="Genomic_DNA"/>
</dbReference>
<comment type="caution">
    <text evidence="1">The sequence shown here is derived from an EMBL/GenBank/DDBJ whole genome shotgun (WGS) entry which is preliminary data.</text>
</comment>
<proteinExistence type="predicted"/>
<dbReference type="AlphaFoldDB" id="A0A841DMJ4"/>
<gene>
    <name evidence="1" type="ORF">HDA44_003685</name>
</gene>